<evidence type="ECO:0000256" key="5">
    <source>
        <dbReference type="ARBA" id="ARBA00023015"/>
    </source>
</evidence>
<dbReference type="Gene3D" id="3.30.50.10">
    <property type="entry name" value="Erythroid Transcription Factor GATA-1, subunit A"/>
    <property type="match status" value="2"/>
</dbReference>
<dbReference type="PANTHER" id="PTHR10071:SF335">
    <property type="entry name" value="IRON-SENSING TRANSCRIPTIONAL REPRESSOR-RELATED"/>
    <property type="match status" value="1"/>
</dbReference>
<reference evidence="11 12" key="1">
    <citation type="journal article" date="2018" name="BMC Genomics">
        <title>Comparative genome analyses reveal sequence features reflecting distinct modes of host-adaptation between dicot and monocot powdery mildew.</title>
        <authorList>
            <person name="Wu Y."/>
            <person name="Ma X."/>
            <person name="Pan Z."/>
            <person name="Kale S.D."/>
            <person name="Song Y."/>
            <person name="King H."/>
            <person name="Zhang Q."/>
            <person name="Presley C."/>
            <person name="Deng X."/>
            <person name="Wei C.I."/>
            <person name="Xiao S."/>
        </authorList>
    </citation>
    <scope>NUCLEOTIDE SEQUENCE [LARGE SCALE GENOMIC DNA]</scope>
    <source>
        <strain evidence="11">UMSG3</strain>
    </source>
</reference>
<evidence type="ECO:0000256" key="7">
    <source>
        <dbReference type="ARBA" id="ARBA00023242"/>
    </source>
</evidence>
<keyword evidence="7" id="KW-0539">Nucleus</keyword>
<dbReference type="PROSITE" id="PS00344">
    <property type="entry name" value="GATA_ZN_FINGER_1"/>
    <property type="match status" value="2"/>
</dbReference>
<dbReference type="GO" id="GO:0045944">
    <property type="term" value="P:positive regulation of transcription by RNA polymerase II"/>
    <property type="evidence" value="ECO:0007669"/>
    <property type="project" value="TreeGrafter"/>
</dbReference>
<evidence type="ECO:0000256" key="3">
    <source>
        <dbReference type="ARBA" id="ARBA00022771"/>
    </source>
</evidence>
<dbReference type="PANTHER" id="PTHR10071">
    <property type="entry name" value="TRANSCRIPTION FACTOR GATA FAMILY MEMBER"/>
    <property type="match status" value="1"/>
</dbReference>
<dbReference type="GO" id="GO:0008270">
    <property type="term" value="F:zinc ion binding"/>
    <property type="evidence" value="ECO:0007669"/>
    <property type="project" value="UniProtKB-KW"/>
</dbReference>
<comment type="subcellular location">
    <subcellularLocation>
        <location evidence="1">Nucleus</location>
    </subcellularLocation>
</comment>
<evidence type="ECO:0000259" key="10">
    <source>
        <dbReference type="PROSITE" id="PS50114"/>
    </source>
</evidence>
<protein>
    <submittedName>
        <fullName evidence="11">Putative gata transcription factor</fullName>
    </submittedName>
</protein>
<accession>A0A420HDB8</accession>
<feature type="domain" description="GATA-type" evidence="10">
    <location>
        <begin position="105"/>
        <end position="154"/>
    </location>
</feature>
<feature type="domain" description="GATA-type" evidence="10">
    <location>
        <begin position="265"/>
        <end position="312"/>
    </location>
</feature>
<proteinExistence type="predicted"/>
<keyword evidence="6" id="KW-0804">Transcription</keyword>
<keyword evidence="2" id="KW-0479">Metal-binding</keyword>
<dbReference type="AlphaFoldDB" id="A0A420HDB8"/>
<dbReference type="GO" id="GO:0000122">
    <property type="term" value="P:negative regulation of transcription by RNA polymerase II"/>
    <property type="evidence" value="ECO:0007669"/>
    <property type="project" value="TreeGrafter"/>
</dbReference>
<feature type="region of interest" description="Disordered" evidence="9">
    <location>
        <begin position="224"/>
        <end position="247"/>
    </location>
</feature>
<evidence type="ECO:0000256" key="2">
    <source>
        <dbReference type="ARBA" id="ARBA00022723"/>
    </source>
</evidence>
<feature type="compositionally biased region" description="Polar residues" evidence="9">
    <location>
        <begin position="318"/>
        <end position="329"/>
    </location>
</feature>
<dbReference type="PROSITE" id="PS50114">
    <property type="entry name" value="GATA_ZN_FINGER_2"/>
    <property type="match status" value="2"/>
</dbReference>
<dbReference type="InterPro" id="IPR000679">
    <property type="entry name" value="Znf_GATA"/>
</dbReference>
<keyword evidence="4" id="KW-0862">Zinc</keyword>
<dbReference type="GO" id="GO:0000981">
    <property type="term" value="F:DNA-binding transcription factor activity, RNA polymerase II-specific"/>
    <property type="evidence" value="ECO:0007669"/>
    <property type="project" value="TreeGrafter"/>
</dbReference>
<dbReference type="Proteomes" id="UP000283383">
    <property type="component" value="Unassembled WGS sequence"/>
</dbReference>
<comment type="caution">
    <text evidence="11">The sequence shown here is derived from an EMBL/GenBank/DDBJ whole genome shotgun (WGS) entry which is preliminary data.</text>
</comment>
<feature type="compositionally biased region" description="Polar residues" evidence="9">
    <location>
        <begin position="486"/>
        <end position="502"/>
    </location>
</feature>
<dbReference type="InterPro" id="IPR039355">
    <property type="entry name" value="Transcription_factor_GATA"/>
</dbReference>
<keyword evidence="5" id="KW-0805">Transcription regulation</keyword>
<evidence type="ECO:0000313" key="12">
    <source>
        <dbReference type="Proteomes" id="UP000283383"/>
    </source>
</evidence>
<feature type="compositionally biased region" description="Polar residues" evidence="9">
    <location>
        <begin position="338"/>
        <end position="351"/>
    </location>
</feature>
<dbReference type="InterPro" id="IPR013088">
    <property type="entry name" value="Znf_NHR/GATA"/>
</dbReference>
<dbReference type="GO" id="GO:0005634">
    <property type="term" value="C:nucleus"/>
    <property type="evidence" value="ECO:0007669"/>
    <property type="project" value="UniProtKB-SubCell"/>
</dbReference>
<dbReference type="Pfam" id="PF00320">
    <property type="entry name" value="GATA"/>
    <property type="match status" value="2"/>
</dbReference>
<dbReference type="STRING" id="62708.A0A420HDB8"/>
<keyword evidence="3 8" id="KW-0863">Zinc-finger</keyword>
<evidence type="ECO:0000256" key="6">
    <source>
        <dbReference type="ARBA" id="ARBA00023163"/>
    </source>
</evidence>
<feature type="compositionally biased region" description="Basic and acidic residues" evidence="9">
    <location>
        <begin position="503"/>
        <end position="514"/>
    </location>
</feature>
<evidence type="ECO:0000256" key="9">
    <source>
        <dbReference type="SAM" id="MobiDB-lite"/>
    </source>
</evidence>
<feature type="region of interest" description="Disordered" evidence="9">
    <location>
        <begin position="486"/>
        <end position="514"/>
    </location>
</feature>
<dbReference type="FunFam" id="3.30.50.10:FF:000007">
    <property type="entry name" value="Nitrogen regulatory AreA, N-terminal"/>
    <property type="match status" value="1"/>
</dbReference>
<dbReference type="SUPFAM" id="SSF57716">
    <property type="entry name" value="Glucocorticoid receptor-like (DNA-binding domain)"/>
    <property type="match status" value="2"/>
</dbReference>
<gene>
    <name evidence="11" type="ORF">GcM3_201013</name>
</gene>
<evidence type="ECO:0000256" key="4">
    <source>
        <dbReference type="ARBA" id="ARBA00022833"/>
    </source>
</evidence>
<dbReference type="SMART" id="SM00401">
    <property type="entry name" value="ZnF_GATA"/>
    <property type="match status" value="2"/>
</dbReference>
<evidence type="ECO:0000256" key="1">
    <source>
        <dbReference type="ARBA" id="ARBA00004123"/>
    </source>
</evidence>
<sequence length="541" mass="59397">MSCVLRRLPATGYASDHSLYGTDERLAYQETDEKMYFRKAIPASAEVSGKDLSPITQNRQFHNANQKTDYNHQLSNSQLQANTQRSVARAQSEPVSEDSPISQVCSNCETSRTPLWRRSTQGATLCNACGLYYKARNTARPTSMNRSPSIISSKMVPHVKEGEKSPALCLIQLQDPSSGSAYIESNQEIGGSCPGGGKCNGTGGAEGCNGCPAYNNRMAKTAKFSLSRSPPRSEQKNDQSADSSSPIDVESLSINIRDTTIVVACQNCGTTITPLWRRDEIGRTICNACGLYCRLHGFRRPVTMKKSVIKRRKRVIPGNQSDNISNSIGSPEPDHPFPSNQNLRGSSNPDGSVNLGHRISRNSNTNLADRPRNNSAVAAIGTFDPSSNSGHNENQYISNKNLLPRMNTAYLSPIYNHVSLSTNNQNFPFTRKRSFSSMNVHLSSPSIFGYYESSSNRPGSIKSLLNPGSEDQVSSVLEEVTGYCSSVSRSSNDINNPVSDQALSDKMKSREEKKELLQREAEKIREALKAKEQELEDLCAK</sequence>
<keyword evidence="12" id="KW-1185">Reference proteome</keyword>
<organism evidence="11 12">
    <name type="scientific">Golovinomyces cichoracearum</name>
    <dbReference type="NCBI Taxonomy" id="62708"/>
    <lineage>
        <taxon>Eukaryota</taxon>
        <taxon>Fungi</taxon>
        <taxon>Dikarya</taxon>
        <taxon>Ascomycota</taxon>
        <taxon>Pezizomycotina</taxon>
        <taxon>Leotiomycetes</taxon>
        <taxon>Erysiphales</taxon>
        <taxon>Erysiphaceae</taxon>
        <taxon>Golovinomyces</taxon>
    </lineage>
</organism>
<feature type="region of interest" description="Disordered" evidence="9">
    <location>
        <begin position="309"/>
        <end position="372"/>
    </location>
</feature>
<evidence type="ECO:0000256" key="8">
    <source>
        <dbReference type="PROSITE-ProRule" id="PRU00094"/>
    </source>
</evidence>
<evidence type="ECO:0000313" key="11">
    <source>
        <dbReference type="EMBL" id="RKF55444.1"/>
    </source>
</evidence>
<dbReference type="GO" id="GO:0000978">
    <property type="term" value="F:RNA polymerase II cis-regulatory region sequence-specific DNA binding"/>
    <property type="evidence" value="ECO:0007669"/>
    <property type="project" value="TreeGrafter"/>
</dbReference>
<dbReference type="PRINTS" id="PR00619">
    <property type="entry name" value="GATAZNFINGER"/>
</dbReference>
<feature type="region of interest" description="Disordered" evidence="9">
    <location>
        <begin position="78"/>
        <end position="104"/>
    </location>
</feature>
<dbReference type="EMBL" id="MCBQ01020171">
    <property type="protein sequence ID" value="RKF55444.1"/>
    <property type="molecule type" value="Genomic_DNA"/>
</dbReference>
<dbReference type="CDD" id="cd00202">
    <property type="entry name" value="ZnF_GATA"/>
    <property type="match status" value="2"/>
</dbReference>
<name>A0A420HDB8_9PEZI</name>